<dbReference type="InterPro" id="IPR053156">
    <property type="entry name" value="T6SS_TssM-like"/>
</dbReference>
<dbReference type="InterPro" id="IPR025743">
    <property type="entry name" value="TssM1_N"/>
</dbReference>
<protein>
    <submittedName>
        <fullName evidence="7">Type VI secretion system protein ImpL</fullName>
    </submittedName>
</protein>
<dbReference type="InterPro" id="IPR010623">
    <property type="entry name" value="IcmF_C"/>
</dbReference>
<dbReference type="InterPro" id="IPR009612">
    <property type="entry name" value="IcmF-rel"/>
</dbReference>
<evidence type="ECO:0000256" key="1">
    <source>
        <dbReference type="SAM" id="MobiDB-lite"/>
    </source>
</evidence>
<organism evidence="7 8">
    <name type="scientific">Xenorhabdus japonica</name>
    <dbReference type="NCBI Taxonomy" id="53341"/>
    <lineage>
        <taxon>Bacteria</taxon>
        <taxon>Pseudomonadati</taxon>
        <taxon>Pseudomonadota</taxon>
        <taxon>Gammaproteobacteria</taxon>
        <taxon>Enterobacterales</taxon>
        <taxon>Morganellaceae</taxon>
        <taxon>Xenorhabdus</taxon>
    </lineage>
</organism>
<evidence type="ECO:0000259" key="6">
    <source>
        <dbReference type="Pfam" id="PF21070"/>
    </source>
</evidence>
<dbReference type="Pfam" id="PF14331">
    <property type="entry name" value="IcmF-related_N"/>
    <property type="match status" value="1"/>
</dbReference>
<dbReference type="InterPro" id="IPR027417">
    <property type="entry name" value="P-loop_NTPase"/>
</dbReference>
<keyword evidence="2" id="KW-0812">Transmembrane</keyword>
<keyword evidence="8" id="KW-1185">Reference proteome</keyword>
<dbReference type="Pfam" id="PF06744">
    <property type="entry name" value="IcmF_C"/>
    <property type="match status" value="1"/>
</dbReference>
<evidence type="ECO:0000259" key="5">
    <source>
        <dbReference type="Pfam" id="PF14331"/>
    </source>
</evidence>
<keyword evidence="2" id="KW-0472">Membrane</keyword>
<dbReference type="Pfam" id="PF06761">
    <property type="entry name" value="IcmF-related"/>
    <property type="match status" value="1"/>
</dbReference>
<feature type="domain" description="Type VI secretion system component TssM1 N-terminal" evidence="5">
    <location>
        <begin position="214"/>
        <end position="467"/>
    </location>
</feature>
<feature type="domain" description="Type VI secretion system component TssM1 helical" evidence="6">
    <location>
        <begin position="977"/>
        <end position="1039"/>
    </location>
</feature>
<gene>
    <name evidence="7" type="ORF">SAMN05421579_12620</name>
</gene>
<dbReference type="AlphaFoldDB" id="A0A1I5CGD8"/>
<dbReference type="InterPro" id="IPR048677">
    <property type="entry name" value="TssM1_hel"/>
</dbReference>
<dbReference type="NCBIfam" id="TIGR03348">
    <property type="entry name" value="VI_IcmF"/>
    <property type="match status" value="1"/>
</dbReference>
<dbReference type="Pfam" id="PF21070">
    <property type="entry name" value="IcmF_helical"/>
    <property type="match status" value="1"/>
</dbReference>
<dbReference type="Proteomes" id="UP000199011">
    <property type="component" value="Unassembled WGS sequence"/>
</dbReference>
<feature type="domain" description="Type VI secretion system IcmF C-terminal" evidence="3">
    <location>
        <begin position="1081"/>
        <end position="1187"/>
    </location>
</feature>
<dbReference type="RefSeq" id="WP_092519784.1">
    <property type="nucleotide sequence ID" value="NZ_CAWRAH010000077.1"/>
</dbReference>
<dbReference type="PANTHER" id="PTHR36153">
    <property type="entry name" value="INNER MEMBRANE PROTEIN-RELATED"/>
    <property type="match status" value="1"/>
</dbReference>
<dbReference type="STRING" id="53341.SAMN05421579_12620"/>
<evidence type="ECO:0000313" key="7">
    <source>
        <dbReference type="EMBL" id="SFN85701.1"/>
    </source>
</evidence>
<keyword evidence="2" id="KW-1133">Transmembrane helix</keyword>
<sequence>MKWPSLSSLAPLKSALPALAKFKSLPRLKALMTLILALIPCLLLIAIWWWGPEWKVRSDYPLESLAARWLATAIIIMVVLFWIGMKAWRRLRTLEKLNLDVELKVVDPVRVDIEHQDRYLDHWKSQLQRHLDTHNYLYERPWYMVIGSQKSGKTSLIKEGYKLSEIAAPEYLRQDGELPLMLRCWLGEKAVIIDPKGQLIDQPVPLNSDKPQINSRLWESLLNWLTENRQRQPLNGIILTVDTLRLLTDNREQRERYVREIHQRLQDIRLTFHSQLPLYLVMTKIDLLHGFEPMYQSLDRKLRDQILGVTFSLNNRDEKAWHSELEQFWKQWMNNLNTAMPDMMLNNVDANQRSALFSFTRQVQGLYSYIVQMLEDILYNDEHQRSTLRGVYLTSAHQVGQMDDLFTQSASAQYHLGSQAFPTWPAGDTLPYFTHSLFENVLLAEPNLAAENRIWLSRNRRQLYTFSTISALVIMAMWGGWHYFYQKNYRAGEEVLAQVKNFLSVPPPKGDDHYGNLQLPLMNPIRDATLAYGNYHDNKSFLTDMALYQGDRVGPYVAKTYLKLLEQRFLPSLMQGLLDDLNQAKAGSEEKLEILRVMRMMEDKSKRNNGLVTQYMRERWSKEFMGQRGVQDSLLTHLDYALDSTDWKEKRDKGEQDAIDRFAPFVKPIHQAQQELKTLSVKQRVYQNLRIKAQDALAAPINLRDQIGPSFDSVFVVSNEKRLVVPQFLTRHGLMDYFVQQGEQLVELTAMDSWVLNIEQSNKEKHSEVGASQNNDKNKSHDDYSQADQNMIKDEITELYQAEYTATWRAAMNNLEVRDFDDLPQAISAIEQVISGEQPIKRALQILSDNTNPPMINSSLSSKEKGLLLDKEDYKLLNRISHGFAAETGVLIEHGDKGSTLQSVYQKLMALHRYLLAIQNSPVPGKAALQAVQMRLDKNNSDAIFEVQQMAKNLPEPLNRWIGDLAEQAWRVVMMEAVRSLEVEWQDTVVKQYKTYLAGRYPFNPNVREEVPLSEFDRFFRPGGTLDAFYQQSLKPFVANNLTIGTDGKMLIRPDVMKQLEVANRIRTTFFTPQNGLGAQFAIEPMSLTGNKRRALLNLDGQLVDYSHGRSNVARLIWPNSMRTGTESKLTLMPAKSNQAPRSTSFSGPWAQLRLINSGKLTNIQPGFFDVRFNVDGGEVTYRIYMDESDNPFAGGLFSQFKLPDTLY</sequence>
<evidence type="ECO:0000259" key="3">
    <source>
        <dbReference type="Pfam" id="PF06744"/>
    </source>
</evidence>
<evidence type="ECO:0000313" key="8">
    <source>
        <dbReference type="Proteomes" id="UP000199011"/>
    </source>
</evidence>
<feature type="region of interest" description="Disordered" evidence="1">
    <location>
        <begin position="765"/>
        <end position="785"/>
    </location>
</feature>
<evidence type="ECO:0000256" key="2">
    <source>
        <dbReference type="SAM" id="Phobius"/>
    </source>
</evidence>
<name>A0A1I5CGD8_9GAMM</name>
<dbReference type="SUPFAM" id="SSF52540">
    <property type="entry name" value="P-loop containing nucleoside triphosphate hydrolases"/>
    <property type="match status" value="1"/>
</dbReference>
<accession>A0A1I5CGD8</accession>
<feature type="transmembrane region" description="Helical" evidence="2">
    <location>
        <begin position="463"/>
        <end position="484"/>
    </location>
</feature>
<dbReference type="OrthoDB" id="9758229at2"/>
<proteinExistence type="predicted"/>
<feature type="domain" description="IcmF-related" evidence="4">
    <location>
        <begin position="519"/>
        <end position="852"/>
    </location>
</feature>
<dbReference type="PANTHER" id="PTHR36153:SF5">
    <property type="entry name" value="EXPORTED PROTEIN"/>
    <property type="match status" value="1"/>
</dbReference>
<evidence type="ECO:0000259" key="4">
    <source>
        <dbReference type="Pfam" id="PF06761"/>
    </source>
</evidence>
<dbReference type="EMBL" id="FOVO01000026">
    <property type="protein sequence ID" value="SFN85701.1"/>
    <property type="molecule type" value="Genomic_DNA"/>
</dbReference>
<feature type="transmembrane region" description="Helical" evidence="2">
    <location>
        <begin position="30"/>
        <end position="49"/>
    </location>
</feature>
<feature type="transmembrane region" description="Helical" evidence="2">
    <location>
        <begin position="69"/>
        <end position="88"/>
    </location>
</feature>
<reference evidence="8" key="1">
    <citation type="submission" date="2016-10" db="EMBL/GenBank/DDBJ databases">
        <authorList>
            <person name="Varghese N."/>
            <person name="Submissions S."/>
        </authorList>
    </citation>
    <scope>NUCLEOTIDE SEQUENCE [LARGE SCALE GENOMIC DNA]</scope>
    <source>
        <strain evidence="8">DSM 16522</strain>
    </source>
</reference>
<dbReference type="InterPro" id="IPR017731">
    <property type="entry name" value="TssM1-like"/>
</dbReference>